<dbReference type="GO" id="GO:0003796">
    <property type="term" value="F:lysozyme activity"/>
    <property type="evidence" value="ECO:0007669"/>
    <property type="project" value="UniProtKB-EC"/>
</dbReference>
<evidence type="ECO:0000313" key="4">
    <source>
        <dbReference type="EMBL" id="SDE20618.1"/>
    </source>
</evidence>
<dbReference type="InterPro" id="IPR052619">
    <property type="entry name" value="Phage_lysozyme-like"/>
</dbReference>
<accession>A0A1G7B0H5</accession>
<sequence length="136" mass="15203">MTMTDLEKQLIEDEELALKPYRCPAGKLTIGVGRNIEDVGITKEEALVLLRNDVARCRAALAVLPWFPALDPVRQDVLTNMCFNLGFAGLLKFRRMLAAVATGDYALAAREMLDSRWAKQVGRRALRLAKRMRGGE</sequence>
<dbReference type="Proteomes" id="UP000243205">
    <property type="component" value="Unassembled WGS sequence"/>
</dbReference>
<evidence type="ECO:0000256" key="2">
    <source>
        <dbReference type="ARBA" id="ARBA00022638"/>
    </source>
</evidence>
<dbReference type="AlphaFoldDB" id="A0A1G7B0H5"/>
<dbReference type="EC" id="3.2.1.17" evidence="3"/>
<dbReference type="InterPro" id="IPR023346">
    <property type="entry name" value="Lysozyme-like_dom_sf"/>
</dbReference>
<dbReference type="RefSeq" id="WP_092077476.1">
    <property type="nucleotide sequence ID" value="NZ_FNAQ01000005.1"/>
</dbReference>
<dbReference type="EMBL" id="FNAQ01000005">
    <property type="protein sequence ID" value="SDE20618.1"/>
    <property type="molecule type" value="Genomic_DNA"/>
</dbReference>
<dbReference type="GO" id="GO:0031640">
    <property type="term" value="P:killing of cells of another organism"/>
    <property type="evidence" value="ECO:0007669"/>
    <property type="project" value="UniProtKB-KW"/>
</dbReference>
<reference evidence="5" key="1">
    <citation type="submission" date="2016-10" db="EMBL/GenBank/DDBJ databases">
        <authorList>
            <person name="Varghese N."/>
            <person name="Submissions S."/>
        </authorList>
    </citation>
    <scope>NUCLEOTIDE SEQUENCE [LARGE SCALE GENOMIC DNA]</scope>
    <source>
        <strain evidence="5">DSM 8987</strain>
    </source>
</reference>
<evidence type="ECO:0000313" key="5">
    <source>
        <dbReference type="Proteomes" id="UP000243205"/>
    </source>
</evidence>
<dbReference type="Pfam" id="PF00959">
    <property type="entry name" value="Phage_lysozyme"/>
    <property type="match status" value="1"/>
</dbReference>
<evidence type="ECO:0000256" key="1">
    <source>
        <dbReference type="ARBA" id="ARBA00022529"/>
    </source>
</evidence>
<gene>
    <name evidence="4" type="ORF">SAMN05661003_1054</name>
</gene>
<dbReference type="SUPFAM" id="SSF53955">
    <property type="entry name" value="Lysozyme-like"/>
    <property type="match status" value="1"/>
</dbReference>
<keyword evidence="3" id="KW-0326">Glycosidase</keyword>
<evidence type="ECO:0000256" key="3">
    <source>
        <dbReference type="RuleBase" id="RU003788"/>
    </source>
</evidence>
<keyword evidence="5" id="KW-1185">Reference proteome</keyword>
<keyword evidence="1 3" id="KW-0929">Antimicrobial</keyword>
<comment type="similarity">
    <text evidence="3">Belongs to the glycosyl hydrolase 24 family.</text>
</comment>
<dbReference type="OrthoDB" id="5323745at2"/>
<keyword evidence="2 3" id="KW-0081">Bacteriolytic enzyme</keyword>
<proteinExistence type="inferred from homology"/>
<comment type="catalytic activity">
    <reaction evidence="3">
        <text>Hydrolysis of (1-&gt;4)-beta-linkages between N-acetylmuramic acid and N-acetyl-D-glucosamine residues in a peptidoglycan and between N-acetyl-D-glucosamine residues in chitodextrins.</text>
        <dbReference type="EC" id="3.2.1.17"/>
    </reaction>
</comment>
<dbReference type="GO" id="GO:0016998">
    <property type="term" value="P:cell wall macromolecule catabolic process"/>
    <property type="evidence" value="ECO:0007669"/>
    <property type="project" value="InterPro"/>
</dbReference>
<name>A0A1G7B0H5_9BACT</name>
<dbReference type="GO" id="GO:0009253">
    <property type="term" value="P:peptidoglycan catabolic process"/>
    <property type="evidence" value="ECO:0007669"/>
    <property type="project" value="InterPro"/>
</dbReference>
<dbReference type="GO" id="GO:0042742">
    <property type="term" value="P:defense response to bacterium"/>
    <property type="evidence" value="ECO:0007669"/>
    <property type="project" value="UniProtKB-KW"/>
</dbReference>
<dbReference type="PANTHER" id="PTHR37406:SF1">
    <property type="entry name" value="T4-TYPE LYSOZYME 1-RELATED"/>
    <property type="match status" value="1"/>
</dbReference>
<protein>
    <recommendedName>
        <fullName evidence="3">Lysozyme</fullName>
        <ecNumber evidence="3">3.2.1.17</ecNumber>
    </recommendedName>
</protein>
<keyword evidence="3" id="KW-0378">Hydrolase</keyword>
<organism evidence="4 5">
    <name type="scientific">Desulfuromonas thiophila</name>
    <dbReference type="NCBI Taxonomy" id="57664"/>
    <lineage>
        <taxon>Bacteria</taxon>
        <taxon>Pseudomonadati</taxon>
        <taxon>Thermodesulfobacteriota</taxon>
        <taxon>Desulfuromonadia</taxon>
        <taxon>Desulfuromonadales</taxon>
        <taxon>Desulfuromonadaceae</taxon>
        <taxon>Desulfuromonas</taxon>
    </lineage>
</organism>
<dbReference type="InterPro" id="IPR023347">
    <property type="entry name" value="Lysozyme_dom_sf"/>
</dbReference>
<dbReference type="Gene3D" id="1.10.530.40">
    <property type="match status" value="1"/>
</dbReference>
<dbReference type="STRING" id="57664.SAMN05661003_1054"/>
<dbReference type="InterPro" id="IPR002196">
    <property type="entry name" value="Glyco_hydro_24"/>
</dbReference>
<dbReference type="PANTHER" id="PTHR37406">
    <property type="entry name" value="T4-TYPE LYSOZYME 1-RELATED"/>
    <property type="match status" value="1"/>
</dbReference>